<evidence type="ECO:0000313" key="3">
    <source>
        <dbReference type="Proteomes" id="UP000315017"/>
    </source>
</evidence>
<dbReference type="EMBL" id="CP036274">
    <property type="protein sequence ID" value="QDU25587.1"/>
    <property type="molecule type" value="Genomic_DNA"/>
</dbReference>
<name>A0A517Y5S1_9BACT</name>
<evidence type="ECO:0000256" key="1">
    <source>
        <dbReference type="SAM" id="MobiDB-lite"/>
    </source>
</evidence>
<proteinExistence type="predicted"/>
<dbReference type="Proteomes" id="UP000315017">
    <property type="component" value="Chromosome"/>
</dbReference>
<feature type="region of interest" description="Disordered" evidence="1">
    <location>
        <begin position="46"/>
        <end position="69"/>
    </location>
</feature>
<reference evidence="2 3" key="1">
    <citation type="submission" date="2019-02" db="EMBL/GenBank/DDBJ databases">
        <title>Deep-cultivation of Planctomycetes and their phenomic and genomic characterization uncovers novel biology.</title>
        <authorList>
            <person name="Wiegand S."/>
            <person name="Jogler M."/>
            <person name="Boedeker C."/>
            <person name="Pinto D."/>
            <person name="Vollmers J."/>
            <person name="Rivas-Marin E."/>
            <person name="Kohn T."/>
            <person name="Peeters S.H."/>
            <person name="Heuer A."/>
            <person name="Rast P."/>
            <person name="Oberbeckmann S."/>
            <person name="Bunk B."/>
            <person name="Jeske O."/>
            <person name="Meyerdierks A."/>
            <person name="Storesund J.E."/>
            <person name="Kallscheuer N."/>
            <person name="Luecker S."/>
            <person name="Lage O.M."/>
            <person name="Pohl T."/>
            <person name="Merkel B.J."/>
            <person name="Hornburger P."/>
            <person name="Mueller R.-W."/>
            <person name="Bruemmer F."/>
            <person name="Labrenz M."/>
            <person name="Spormann A.M."/>
            <person name="Op den Camp H."/>
            <person name="Overmann J."/>
            <person name="Amann R."/>
            <person name="Jetten M.S.M."/>
            <person name="Mascher T."/>
            <person name="Medema M.H."/>
            <person name="Devos D.P."/>
            <person name="Kaster A.-K."/>
            <person name="Ovreas L."/>
            <person name="Rohde M."/>
            <person name="Galperin M.Y."/>
            <person name="Jogler C."/>
        </authorList>
    </citation>
    <scope>NUCLEOTIDE SEQUENCE [LARGE SCALE GENOMIC DNA]</scope>
    <source>
        <strain evidence="2 3">ETA_A8</strain>
    </source>
</reference>
<keyword evidence="3" id="KW-1185">Reference proteome</keyword>
<sequence length="83" mass="9387">MPKPRNLKQYRPPVERVSLKRMPGDPTPAGIRQRCEEIQANWTESDFLSRQAKNPGGKSIRQDEGSKPVQVVCTRDLSAAARR</sequence>
<dbReference type="KEGG" id="aagg:ETAA8_06570"/>
<dbReference type="AlphaFoldDB" id="A0A517Y5S1"/>
<accession>A0A517Y5S1</accession>
<organism evidence="2 3">
    <name type="scientific">Anatilimnocola aggregata</name>
    <dbReference type="NCBI Taxonomy" id="2528021"/>
    <lineage>
        <taxon>Bacteria</taxon>
        <taxon>Pseudomonadati</taxon>
        <taxon>Planctomycetota</taxon>
        <taxon>Planctomycetia</taxon>
        <taxon>Pirellulales</taxon>
        <taxon>Pirellulaceae</taxon>
        <taxon>Anatilimnocola</taxon>
    </lineage>
</organism>
<protein>
    <submittedName>
        <fullName evidence="2">Uncharacterized protein</fullName>
    </submittedName>
</protein>
<gene>
    <name evidence="2" type="ORF">ETAA8_06570</name>
</gene>
<evidence type="ECO:0000313" key="2">
    <source>
        <dbReference type="EMBL" id="QDU25587.1"/>
    </source>
</evidence>